<accession>A0A4Z0Y8M4</accession>
<organism evidence="3 4">
    <name type="scientific">Xylaria hypoxylon</name>
    <dbReference type="NCBI Taxonomy" id="37992"/>
    <lineage>
        <taxon>Eukaryota</taxon>
        <taxon>Fungi</taxon>
        <taxon>Dikarya</taxon>
        <taxon>Ascomycota</taxon>
        <taxon>Pezizomycotina</taxon>
        <taxon>Sordariomycetes</taxon>
        <taxon>Xylariomycetidae</taxon>
        <taxon>Xylariales</taxon>
        <taxon>Xylariaceae</taxon>
        <taxon>Xylaria</taxon>
    </lineage>
</organism>
<evidence type="ECO:0000256" key="1">
    <source>
        <dbReference type="SAM" id="Coils"/>
    </source>
</evidence>
<feature type="compositionally biased region" description="Basic and acidic residues" evidence="2">
    <location>
        <begin position="1"/>
        <end position="14"/>
    </location>
</feature>
<comment type="caution">
    <text evidence="3">The sequence shown here is derived from an EMBL/GenBank/DDBJ whole genome shotgun (WGS) entry which is preliminary data.</text>
</comment>
<dbReference type="AlphaFoldDB" id="A0A4Z0Y8M4"/>
<feature type="non-terminal residue" evidence="3">
    <location>
        <position position="1"/>
    </location>
</feature>
<reference evidence="3 4" key="1">
    <citation type="submission" date="2019-03" db="EMBL/GenBank/DDBJ databases">
        <title>Draft genome sequence of Xylaria hypoxylon DSM 108379, a ubiquitous saprotrophic-parasitic fungi on hardwood.</title>
        <authorList>
            <person name="Buettner E."/>
            <person name="Leonhardt S."/>
            <person name="Gebauer A.M."/>
            <person name="Liers C."/>
            <person name="Hofrichter M."/>
            <person name="Kellner H."/>
        </authorList>
    </citation>
    <scope>NUCLEOTIDE SEQUENCE [LARGE SCALE GENOMIC DNA]</scope>
    <source>
        <strain evidence="3 4">DSM 108379</strain>
    </source>
</reference>
<sequence>ETQYSFDDRSHGNDGDSFFSSWQESNEPDIEAEEESDYVRHLAESYVGLQNQRSALIVVFNKAKSQGADVRKLRQGEDEADRKFMDAARALLPDNTALDQLQQLFKALQSARLEYQEAEQHLEETVDELHQGHEDLGSREEAFYKTVTGASGIALFNINNDQDSNSDDSEDWVLRGITGDRPETIHPLYEKLRMAFGELQLARELLVNTQMKRETLHARKIQPLTEDSLGLLETYGDAGKKKALELRAMTLMTEEDIEQLQEYDELEQDAKRDIDIYTGKVRILQQECRENGALPSSSYFQQEDFGVDSFYRDEIRLASSLFGKNDESATLAHPVFPLLLSNPTHLLREFPQTALQSLKIALQLPLNVPVRAKQVKEAAREANMHSLLSTVESEDKSEYINRWLLHKLHHSALEAELLWTTFRSRLKILDIDRWQRDVLHFWWRDKPVDLASVAIGDNETNKAVGSIAEFNMISHSDSGQLDGLRNWNLDDSWL</sequence>
<dbReference type="OrthoDB" id="3553547at2759"/>
<dbReference type="STRING" id="37992.A0A4Z0Y8M4"/>
<name>A0A4Z0Y8M4_9PEZI</name>
<keyword evidence="4" id="KW-1185">Reference proteome</keyword>
<gene>
    <name evidence="3" type="ORF">E0Z10_g10903</name>
</gene>
<dbReference type="Proteomes" id="UP000297716">
    <property type="component" value="Unassembled WGS sequence"/>
</dbReference>
<feature type="coiled-coil region" evidence="1">
    <location>
        <begin position="98"/>
        <end position="128"/>
    </location>
</feature>
<feature type="region of interest" description="Disordered" evidence="2">
    <location>
        <begin position="1"/>
        <end position="34"/>
    </location>
</feature>
<evidence type="ECO:0000256" key="2">
    <source>
        <dbReference type="SAM" id="MobiDB-lite"/>
    </source>
</evidence>
<proteinExistence type="predicted"/>
<evidence type="ECO:0000313" key="4">
    <source>
        <dbReference type="Proteomes" id="UP000297716"/>
    </source>
</evidence>
<dbReference type="EMBL" id="SKBN01000514">
    <property type="protein sequence ID" value="TGJ76288.1"/>
    <property type="molecule type" value="Genomic_DNA"/>
</dbReference>
<protein>
    <submittedName>
        <fullName evidence="3">Uncharacterized protein</fullName>
    </submittedName>
</protein>
<keyword evidence="1" id="KW-0175">Coiled coil</keyword>
<evidence type="ECO:0000313" key="3">
    <source>
        <dbReference type="EMBL" id="TGJ76288.1"/>
    </source>
</evidence>